<feature type="region of interest" description="Disordered" evidence="1">
    <location>
        <begin position="203"/>
        <end position="232"/>
    </location>
</feature>
<reference evidence="4" key="1">
    <citation type="submission" date="2017-01" db="EMBL/GenBank/DDBJ databases">
        <title>An insight into the sialome and mialome of the horn fly, Haematobia irritans.</title>
        <authorList>
            <person name="Breijo M."/>
            <person name="Boiani M."/>
            <person name="Ures X."/>
            <person name="Rocha S."/>
            <person name="Sequeira M."/>
            <person name="Ribeiro J.M."/>
        </authorList>
    </citation>
    <scope>NUCLEOTIDE SEQUENCE</scope>
</reference>
<dbReference type="EMBL" id="GFDG01000127">
    <property type="protein sequence ID" value="JAV18672.1"/>
    <property type="molecule type" value="Transcribed_RNA"/>
</dbReference>
<feature type="chain" id="PRO_5012928094" evidence="2">
    <location>
        <begin position="33"/>
        <end position="254"/>
    </location>
</feature>
<feature type="compositionally biased region" description="Low complexity" evidence="1">
    <location>
        <begin position="213"/>
        <end position="231"/>
    </location>
</feature>
<organism evidence="4">
    <name type="scientific">Haematobia irritans</name>
    <name type="common">Horn fly</name>
    <name type="synonym">Conops irritans</name>
    <dbReference type="NCBI Taxonomy" id="7368"/>
    <lineage>
        <taxon>Eukaryota</taxon>
        <taxon>Metazoa</taxon>
        <taxon>Ecdysozoa</taxon>
        <taxon>Arthropoda</taxon>
        <taxon>Hexapoda</taxon>
        <taxon>Insecta</taxon>
        <taxon>Pterygota</taxon>
        <taxon>Neoptera</taxon>
        <taxon>Endopterygota</taxon>
        <taxon>Diptera</taxon>
        <taxon>Brachycera</taxon>
        <taxon>Muscomorpha</taxon>
        <taxon>Muscoidea</taxon>
        <taxon>Muscidae</taxon>
        <taxon>Haematobia</taxon>
    </lineage>
</organism>
<keyword evidence="2" id="KW-0732">Signal</keyword>
<feature type="signal peptide" evidence="2">
    <location>
        <begin position="1"/>
        <end position="32"/>
    </location>
</feature>
<evidence type="ECO:0000313" key="4">
    <source>
        <dbReference type="EMBL" id="JAV18672.1"/>
    </source>
</evidence>
<dbReference type="PANTHER" id="PTHR21721">
    <property type="entry name" value="GH09876P-RELATED"/>
    <property type="match status" value="1"/>
</dbReference>
<protein>
    <submittedName>
        <fullName evidence="4">Putative conserved secreted protein</fullName>
    </submittedName>
</protein>
<feature type="domain" description="DUF753" evidence="3">
    <location>
        <begin position="116"/>
        <end position="193"/>
    </location>
</feature>
<proteinExistence type="predicted"/>
<evidence type="ECO:0000259" key="3">
    <source>
        <dbReference type="Pfam" id="PF05444"/>
    </source>
</evidence>
<dbReference type="Pfam" id="PF05444">
    <property type="entry name" value="DUF753"/>
    <property type="match status" value="1"/>
</dbReference>
<dbReference type="AlphaFoldDB" id="A0A1L8EIX5"/>
<sequence length="254" mass="28266">MQLKSQFIGFCTGSHILLLTLVLLLQVLSIAAERSCYKCEGAECIEKSHRFVEKCSKDENICATIFAGETIQAKGCLNTIPEKFRQKCNGSDIDILGQCHKCNDDECNEWALSDLYCAQCDSRWNPECSIEEDSIMVKPTRCHLSRTPNLLCYALKKEKRIVRGCAATLEEQRTCMTSDGCYFCNPSIAPDCNRIIPALQDMAKPSKPPNSRPSTKPPTTDSNSPPTNSNSGSAFNTGVESYILVLIAYFFKNF</sequence>
<evidence type="ECO:0000256" key="2">
    <source>
        <dbReference type="SAM" id="SignalP"/>
    </source>
</evidence>
<evidence type="ECO:0000256" key="1">
    <source>
        <dbReference type="SAM" id="MobiDB-lite"/>
    </source>
</evidence>
<name>A0A1L8EIX5_HAEIR</name>
<dbReference type="PANTHER" id="PTHR21721:SF26">
    <property type="entry name" value="DUF753 DOMAIN-CONTAINING PROTEIN-RELATED"/>
    <property type="match status" value="1"/>
</dbReference>
<accession>A0A1L8EIX5</accession>
<dbReference type="InterPro" id="IPR008472">
    <property type="entry name" value="DUF753"/>
</dbReference>